<keyword evidence="4" id="KW-1185">Reference proteome</keyword>
<name>A0ABU4KJL3_9ACTN</name>
<dbReference type="Proteomes" id="UP001278571">
    <property type="component" value="Unassembled WGS sequence"/>
</dbReference>
<proteinExistence type="predicted"/>
<gene>
    <name evidence="2" type="ORF">R2363_38040</name>
    <name evidence="3" type="ORF">R2363_38565</name>
</gene>
<evidence type="ECO:0000256" key="1">
    <source>
        <dbReference type="SAM" id="Phobius"/>
    </source>
</evidence>
<dbReference type="EMBL" id="JAWJZF010000547">
    <property type="protein sequence ID" value="MDX2298061.1"/>
    <property type="molecule type" value="Genomic_DNA"/>
</dbReference>
<organism evidence="2 4">
    <name type="scientific">Streptomyces roseolus</name>
    <dbReference type="NCBI Taxonomy" id="67358"/>
    <lineage>
        <taxon>Bacteria</taxon>
        <taxon>Bacillati</taxon>
        <taxon>Actinomycetota</taxon>
        <taxon>Actinomycetes</taxon>
        <taxon>Kitasatosporales</taxon>
        <taxon>Streptomycetaceae</taxon>
        <taxon>Streptomyces</taxon>
    </lineage>
</organism>
<dbReference type="EMBL" id="JAWJZF010000547">
    <property type="protein sequence ID" value="MDX2297958.1"/>
    <property type="molecule type" value="Genomic_DNA"/>
</dbReference>
<evidence type="ECO:0000313" key="4">
    <source>
        <dbReference type="Proteomes" id="UP001278571"/>
    </source>
</evidence>
<comment type="caution">
    <text evidence="2">The sequence shown here is derived from an EMBL/GenBank/DDBJ whole genome shotgun (WGS) entry which is preliminary data.</text>
</comment>
<accession>A0ABU4KJL3</accession>
<keyword evidence="1" id="KW-1133">Transmembrane helix</keyword>
<evidence type="ECO:0000313" key="2">
    <source>
        <dbReference type="EMBL" id="MDX2297958.1"/>
    </source>
</evidence>
<dbReference type="RefSeq" id="WP_319014072.1">
    <property type="nucleotide sequence ID" value="NZ_JAWJZF010000547.1"/>
</dbReference>
<evidence type="ECO:0000313" key="3">
    <source>
        <dbReference type="EMBL" id="MDX2298061.1"/>
    </source>
</evidence>
<reference evidence="2 4" key="1">
    <citation type="submission" date="2023-10" db="EMBL/GenBank/DDBJ databases">
        <authorList>
            <person name="Wang X.X."/>
        </authorList>
    </citation>
    <scope>NUCLEOTIDE SEQUENCE [LARGE SCALE GENOMIC DNA]</scope>
    <source>
        <strain evidence="2 4">NBRC 12816</strain>
    </source>
</reference>
<feature type="transmembrane region" description="Helical" evidence="1">
    <location>
        <begin position="38"/>
        <end position="56"/>
    </location>
</feature>
<keyword evidence="1" id="KW-0812">Transmembrane</keyword>
<protein>
    <submittedName>
        <fullName evidence="2">Uncharacterized protein</fullName>
    </submittedName>
</protein>
<sequence>MSSSTATSHRTLLAALLAVLAIAEVVLVTGDASDGLRYGGGAALAVAILAVVYRLSKGSSAR</sequence>
<keyword evidence="1" id="KW-0472">Membrane</keyword>